<accession>A0A561SJT3</accession>
<evidence type="ECO:0000256" key="1">
    <source>
        <dbReference type="SAM" id="Phobius"/>
    </source>
</evidence>
<evidence type="ECO:0000313" key="3">
    <source>
        <dbReference type="EMBL" id="TWF75109.1"/>
    </source>
</evidence>
<feature type="domain" description="DUF1468" evidence="2">
    <location>
        <begin position="22"/>
        <end position="166"/>
    </location>
</feature>
<evidence type="ECO:0000313" key="4">
    <source>
        <dbReference type="Proteomes" id="UP000321261"/>
    </source>
</evidence>
<feature type="transmembrane region" description="Helical" evidence="1">
    <location>
        <begin position="49"/>
        <end position="67"/>
    </location>
</feature>
<organism evidence="3 4">
    <name type="scientific">Pseudonocardia hierapolitana</name>
    <dbReference type="NCBI Taxonomy" id="1128676"/>
    <lineage>
        <taxon>Bacteria</taxon>
        <taxon>Bacillati</taxon>
        <taxon>Actinomycetota</taxon>
        <taxon>Actinomycetes</taxon>
        <taxon>Pseudonocardiales</taxon>
        <taxon>Pseudonocardiaceae</taxon>
        <taxon>Pseudonocardia</taxon>
    </lineage>
</organism>
<dbReference type="AlphaFoldDB" id="A0A561SJT3"/>
<dbReference type="Proteomes" id="UP000321261">
    <property type="component" value="Unassembled WGS sequence"/>
</dbReference>
<keyword evidence="1" id="KW-0812">Transmembrane</keyword>
<keyword evidence="1" id="KW-0472">Membrane</keyword>
<dbReference type="RefSeq" id="WP_147254368.1">
    <property type="nucleotide sequence ID" value="NZ_VIWU01000001.1"/>
</dbReference>
<keyword evidence="4" id="KW-1185">Reference proteome</keyword>
<sequence>MTTTDVTPTRARRTSGPDGAIAAAALVLFAVAFAVTFSWPEAAARFPRMASGVGVLFALAVLVTVLWRRRAAPGPQAGAEPGDDPDDGEYVFATAGRGAWLRALGWVAGYLLLLVAYGLFTASGVFALAYLRFCGRRSWLFSAVYAAVLVLVLLASFRWFVHVPVPQGFIRFA</sequence>
<dbReference type="EMBL" id="VIWU01000001">
    <property type="protein sequence ID" value="TWF75109.1"/>
    <property type="molecule type" value="Genomic_DNA"/>
</dbReference>
<proteinExistence type="predicted"/>
<evidence type="ECO:0000259" key="2">
    <source>
        <dbReference type="Pfam" id="PF07331"/>
    </source>
</evidence>
<keyword evidence="1" id="KW-1133">Transmembrane helix</keyword>
<comment type="caution">
    <text evidence="3">The sequence shown here is derived from an EMBL/GenBank/DDBJ whole genome shotgun (WGS) entry which is preliminary data.</text>
</comment>
<dbReference type="Pfam" id="PF07331">
    <property type="entry name" value="TctB"/>
    <property type="match status" value="1"/>
</dbReference>
<dbReference type="InterPro" id="IPR009936">
    <property type="entry name" value="DUF1468"/>
</dbReference>
<feature type="transmembrane region" description="Helical" evidence="1">
    <location>
        <begin position="107"/>
        <end position="131"/>
    </location>
</feature>
<reference evidence="3 4" key="1">
    <citation type="submission" date="2019-06" db="EMBL/GenBank/DDBJ databases">
        <title>Sequencing the genomes of 1000 actinobacteria strains.</title>
        <authorList>
            <person name="Klenk H.-P."/>
        </authorList>
    </citation>
    <scope>NUCLEOTIDE SEQUENCE [LARGE SCALE GENOMIC DNA]</scope>
    <source>
        <strain evidence="3 4">DSM 45671</strain>
    </source>
</reference>
<protein>
    <submittedName>
        <fullName evidence="3">Tripartite tricarboxylate transporter TctB family protein</fullName>
    </submittedName>
</protein>
<feature type="transmembrane region" description="Helical" evidence="1">
    <location>
        <begin position="138"/>
        <end position="161"/>
    </location>
</feature>
<gene>
    <name evidence="3" type="ORF">FHX44_11993</name>
</gene>
<feature type="transmembrane region" description="Helical" evidence="1">
    <location>
        <begin position="20"/>
        <end position="37"/>
    </location>
</feature>
<name>A0A561SJT3_9PSEU</name>